<keyword evidence="3 5" id="KW-0067">ATP-binding</keyword>
<dbReference type="GeneID" id="25408843"/>
<dbReference type="OrthoDB" id="422362at2759"/>
<dbReference type="PROSITE" id="PS50975">
    <property type="entry name" value="ATP_GRASP"/>
    <property type="match status" value="1"/>
</dbReference>
<keyword evidence="6" id="KW-1185">Reference proteome</keyword>
<evidence type="ECO:0000259" key="4">
    <source>
        <dbReference type="PROSITE" id="PS50975"/>
    </source>
</evidence>
<sequence>MQNSRGVHTARVALLYQAIEPPSINGVRKPMKPGGYQDGCADIAFNLSKQPGIDIITPIDSPNPREHVGWSFPDSEDGILAALQKGATHLFANTVVFASHPLQTSSRVGEYQDKVKVVGHPPCMVELHDDKHYVNDMLRKSGKFTLPRGWLLEDDASDLDARLTSLDLHFPTVGKPVRGRGSHGVRVCHDMSDLQSHIHSLFKESPAIILEDYLAGEEATVTVMPPSESHPTHRALPIVTRFNHANGVAPYNGIVAVTANSRAVTAAEYAKDPTYAAIAKQCEQVAALMGLTAIMRIDVRRFEDEPRSEFALFDVNMKPNMTGPGRPGREDQASLSAIAAAELGWDYQRLLTEMLGGAQSLRKLREMRPDHA</sequence>
<proteinExistence type="inferred from homology"/>
<comment type="similarity">
    <text evidence="1">Belongs to the D-alanine--D-alanine ligase family.</text>
</comment>
<dbReference type="PANTHER" id="PTHR23132:SF23">
    <property type="entry name" value="D-ALANINE--D-ALANINE LIGASE B"/>
    <property type="match status" value="1"/>
</dbReference>
<keyword evidence="2" id="KW-0436">Ligase</keyword>
<dbReference type="HOGENOM" id="CLU_784577_0_0_1"/>
<protein>
    <submittedName>
        <fullName evidence="5">Glutathione synthetase ATP-binding domain-like protein</fullName>
    </submittedName>
</protein>
<dbReference type="InterPro" id="IPR013815">
    <property type="entry name" value="ATP_grasp_subdomain_1"/>
</dbReference>
<evidence type="ECO:0000313" key="5">
    <source>
        <dbReference type="EMBL" id="KEQ76380.1"/>
    </source>
</evidence>
<feature type="domain" description="ATP-grasp" evidence="4">
    <location>
        <begin position="136"/>
        <end position="356"/>
    </location>
</feature>
<dbReference type="Gene3D" id="3.30.470.20">
    <property type="entry name" value="ATP-grasp fold, B domain"/>
    <property type="match status" value="1"/>
</dbReference>
<evidence type="ECO:0000256" key="2">
    <source>
        <dbReference type="ARBA" id="ARBA00022598"/>
    </source>
</evidence>
<dbReference type="EMBL" id="KL584703">
    <property type="protein sequence ID" value="KEQ76380.1"/>
    <property type="molecule type" value="Genomic_DNA"/>
</dbReference>
<name>A0A074WT52_9PEZI</name>
<dbReference type="InterPro" id="IPR011095">
    <property type="entry name" value="Dala_Dala_lig_C"/>
</dbReference>
<dbReference type="Gene3D" id="3.30.1490.20">
    <property type="entry name" value="ATP-grasp fold, A domain"/>
    <property type="match status" value="1"/>
</dbReference>
<dbReference type="RefSeq" id="XP_013430639.1">
    <property type="nucleotide sequence ID" value="XM_013575185.1"/>
</dbReference>
<evidence type="ECO:0000256" key="3">
    <source>
        <dbReference type="PROSITE-ProRule" id="PRU00409"/>
    </source>
</evidence>
<dbReference type="PANTHER" id="PTHR23132">
    <property type="entry name" value="D-ALANINE--D-ALANINE LIGASE"/>
    <property type="match status" value="1"/>
</dbReference>
<gene>
    <name evidence="5" type="ORF">M436DRAFT_37450</name>
</gene>
<evidence type="ECO:0000313" key="6">
    <source>
        <dbReference type="Proteomes" id="UP000027730"/>
    </source>
</evidence>
<accession>A0A074WT52</accession>
<dbReference type="GO" id="GO:0008716">
    <property type="term" value="F:D-alanine-D-alanine ligase activity"/>
    <property type="evidence" value="ECO:0007669"/>
    <property type="project" value="InterPro"/>
</dbReference>
<dbReference type="SUPFAM" id="SSF56059">
    <property type="entry name" value="Glutathione synthetase ATP-binding domain-like"/>
    <property type="match status" value="1"/>
</dbReference>
<keyword evidence="3" id="KW-0547">Nucleotide-binding</keyword>
<dbReference type="Pfam" id="PF07478">
    <property type="entry name" value="Dala_Dala_lig_C"/>
    <property type="match status" value="1"/>
</dbReference>
<organism evidence="5 6">
    <name type="scientific">Aureobasidium namibiae CBS 147.97</name>
    <dbReference type="NCBI Taxonomy" id="1043004"/>
    <lineage>
        <taxon>Eukaryota</taxon>
        <taxon>Fungi</taxon>
        <taxon>Dikarya</taxon>
        <taxon>Ascomycota</taxon>
        <taxon>Pezizomycotina</taxon>
        <taxon>Dothideomycetes</taxon>
        <taxon>Dothideomycetidae</taxon>
        <taxon>Dothideales</taxon>
        <taxon>Saccotheciaceae</taxon>
        <taxon>Aureobasidium</taxon>
    </lineage>
</organism>
<dbReference type="GO" id="GO:0005524">
    <property type="term" value="F:ATP binding"/>
    <property type="evidence" value="ECO:0007669"/>
    <property type="project" value="UniProtKB-UniRule"/>
</dbReference>
<dbReference type="AlphaFoldDB" id="A0A074WT52"/>
<evidence type="ECO:0000256" key="1">
    <source>
        <dbReference type="ARBA" id="ARBA00010871"/>
    </source>
</evidence>
<dbReference type="GO" id="GO:0046872">
    <property type="term" value="F:metal ion binding"/>
    <property type="evidence" value="ECO:0007669"/>
    <property type="project" value="InterPro"/>
</dbReference>
<dbReference type="Proteomes" id="UP000027730">
    <property type="component" value="Unassembled WGS sequence"/>
</dbReference>
<dbReference type="STRING" id="1043004.A0A074WT52"/>
<dbReference type="InterPro" id="IPR011761">
    <property type="entry name" value="ATP-grasp"/>
</dbReference>
<reference evidence="5 6" key="1">
    <citation type="journal article" date="2014" name="BMC Genomics">
        <title>Genome sequencing of four Aureobasidium pullulans varieties: biotechnological potential, stress tolerance, and description of new species.</title>
        <authorList>
            <person name="Gostin Ar C."/>
            <person name="Ohm R.A."/>
            <person name="Kogej T."/>
            <person name="Sonjak S."/>
            <person name="Turk M."/>
            <person name="Zajc J."/>
            <person name="Zalar P."/>
            <person name="Grube M."/>
            <person name="Sun H."/>
            <person name="Han J."/>
            <person name="Sharma A."/>
            <person name="Chiniquy J."/>
            <person name="Ngan C.Y."/>
            <person name="Lipzen A."/>
            <person name="Barry K."/>
            <person name="Grigoriev I.V."/>
            <person name="Gunde-Cimerman N."/>
        </authorList>
    </citation>
    <scope>NUCLEOTIDE SEQUENCE [LARGE SCALE GENOMIC DNA]</scope>
    <source>
        <strain evidence="5 6">CBS 147.97</strain>
    </source>
</reference>